<proteinExistence type="predicted"/>
<dbReference type="EMBL" id="MT418680">
    <property type="protein sequence ID" value="QKF93854.1"/>
    <property type="molecule type" value="Genomic_DNA"/>
</dbReference>
<accession>A0A7D3UVA7</accession>
<reference evidence="1 2" key="1">
    <citation type="submission" date="2020-04" db="EMBL/GenBank/DDBJ databases">
        <title>Advantages and limits of metagenomic assembly and binning of a giant virus.</title>
        <authorList>
            <person name="Schulz F."/>
            <person name="Andreani J."/>
            <person name="Francis R."/>
            <person name="Boudjemaa H."/>
            <person name="Bou Khalil J.Y."/>
            <person name="Lee J."/>
            <person name="La Scola B."/>
            <person name="Woyke T."/>
        </authorList>
    </citation>
    <scope>NUCLEOTIDE SEQUENCE [LARGE SCALE GENOMIC DNA]</scope>
    <source>
        <strain evidence="1 2">FV1/VV64</strain>
    </source>
</reference>
<organism evidence="1 2">
    <name type="scientific">Fadolivirus FV1/VV64</name>
    <dbReference type="NCBI Taxonomy" id="3070911"/>
    <lineage>
        <taxon>Viruses</taxon>
        <taxon>Varidnaviria</taxon>
        <taxon>Bamfordvirae</taxon>
        <taxon>Nucleocytoviricota</taxon>
        <taxon>Megaviricetes</taxon>
        <taxon>Imitervirales</taxon>
        <taxon>Mimiviridae</taxon>
        <taxon>Klosneuvirinae</taxon>
        <taxon>Fadolivirus</taxon>
        <taxon>Fadolivirus algeromassiliense</taxon>
    </lineage>
</organism>
<name>A0A7D3UVA7_9VIRU</name>
<sequence length="293" mass="34929">MAKLLLVSSEDILPFTEDDLCNYSGAYFLSKVQSDKFKDLHWGDAIQINEEYRNQHKYFWDNGWCEMERDYHGPYFDYGVLSPNFSVFSPQKNVPIDYFNDTMYYNAHAMPWNPKWFENQLRSNIKLNKEMDGLETYFTWKDKKFRILYNLGISIVFGTYLKNFEFNGMSMIKSQKIYSCYCTKENASFPQLIRKYVKYYGKKQQSLFFSDQTLTQINESNQDILDDCHEGDCIGITIEPHKLIEKILPQLLDVYTIDDEKNKFITELMKSKYLSVDDENFNNQDSEYTLDFY</sequence>
<dbReference type="Proteomes" id="UP001162001">
    <property type="component" value="Segment"/>
</dbReference>
<gene>
    <name evidence="1" type="ORF">Fadolivirus_1_396</name>
</gene>
<protein>
    <submittedName>
        <fullName evidence="1">Uncharacterized protein</fullName>
    </submittedName>
</protein>
<keyword evidence="2" id="KW-1185">Reference proteome</keyword>
<evidence type="ECO:0000313" key="2">
    <source>
        <dbReference type="Proteomes" id="UP001162001"/>
    </source>
</evidence>
<evidence type="ECO:0000313" key="1">
    <source>
        <dbReference type="EMBL" id="QKF93854.1"/>
    </source>
</evidence>